<keyword evidence="5" id="KW-0611">Plant defense</keyword>
<dbReference type="SUPFAM" id="SSF52540">
    <property type="entry name" value="P-loop containing nucleoside triphosphate hydrolases"/>
    <property type="match status" value="1"/>
</dbReference>
<evidence type="ECO:0000256" key="6">
    <source>
        <dbReference type="ARBA" id="ARBA00022840"/>
    </source>
</evidence>
<dbReference type="Pfam" id="PF18052">
    <property type="entry name" value="Rx_N"/>
    <property type="match status" value="1"/>
</dbReference>
<evidence type="ECO:0000256" key="4">
    <source>
        <dbReference type="ARBA" id="ARBA00022741"/>
    </source>
</evidence>
<dbReference type="PANTHER" id="PTHR36766:SF36">
    <property type="entry name" value="AAA+ ATPASE DOMAIN-CONTAINING PROTEIN"/>
    <property type="match status" value="1"/>
</dbReference>
<evidence type="ECO:0000256" key="5">
    <source>
        <dbReference type="ARBA" id="ARBA00022821"/>
    </source>
</evidence>
<name>A0A8R7RBW3_TRIUA</name>
<organism evidence="9 10">
    <name type="scientific">Triticum urartu</name>
    <name type="common">Red wild einkorn</name>
    <name type="synonym">Crithodium urartu</name>
    <dbReference type="NCBI Taxonomy" id="4572"/>
    <lineage>
        <taxon>Eukaryota</taxon>
        <taxon>Viridiplantae</taxon>
        <taxon>Streptophyta</taxon>
        <taxon>Embryophyta</taxon>
        <taxon>Tracheophyta</taxon>
        <taxon>Spermatophyta</taxon>
        <taxon>Magnoliopsida</taxon>
        <taxon>Liliopsida</taxon>
        <taxon>Poales</taxon>
        <taxon>Poaceae</taxon>
        <taxon>BOP clade</taxon>
        <taxon>Pooideae</taxon>
        <taxon>Triticodae</taxon>
        <taxon>Triticeae</taxon>
        <taxon>Triticinae</taxon>
        <taxon>Triticum</taxon>
    </lineage>
</organism>
<evidence type="ECO:0000256" key="1">
    <source>
        <dbReference type="ARBA" id="ARBA00008894"/>
    </source>
</evidence>
<dbReference type="Gene3D" id="3.40.50.300">
    <property type="entry name" value="P-loop containing nucleotide triphosphate hydrolases"/>
    <property type="match status" value="1"/>
</dbReference>
<reference evidence="9" key="2">
    <citation type="submission" date="2022-06" db="UniProtKB">
        <authorList>
            <consortium name="EnsemblPlants"/>
        </authorList>
    </citation>
    <scope>IDENTIFICATION</scope>
</reference>
<dbReference type="GO" id="GO:0043531">
    <property type="term" value="F:ADP binding"/>
    <property type="evidence" value="ECO:0007669"/>
    <property type="project" value="InterPro"/>
</dbReference>
<evidence type="ECO:0000256" key="2">
    <source>
        <dbReference type="ARBA" id="ARBA00022614"/>
    </source>
</evidence>
<proteinExistence type="inferred from homology"/>
<dbReference type="InterPro" id="IPR027417">
    <property type="entry name" value="P-loop_NTPase"/>
</dbReference>
<dbReference type="Gene3D" id="1.20.5.4130">
    <property type="match status" value="1"/>
</dbReference>
<evidence type="ECO:0008006" key="11">
    <source>
        <dbReference type="Google" id="ProtNLM"/>
    </source>
</evidence>
<keyword evidence="4" id="KW-0547">Nucleotide-binding</keyword>
<comment type="similarity">
    <text evidence="1">Belongs to the disease resistance NB-LRR family.</text>
</comment>
<feature type="domain" description="Disease resistance N-terminal" evidence="8">
    <location>
        <begin position="11"/>
        <end position="93"/>
    </location>
</feature>
<dbReference type="Proteomes" id="UP000015106">
    <property type="component" value="Unassembled WGS sequence"/>
</dbReference>
<dbReference type="Pfam" id="PF00931">
    <property type="entry name" value="NB-ARC"/>
    <property type="match status" value="1"/>
</dbReference>
<keyword evidence="2" id="KW-0433">Leucine-rich repeat</keyword>
<dbReference type="GO" id="GO:0006952">
    <property type="term" value="P:defense response"/>
    <property type="evidence" value="ECO:0007669"/>
    <property type="project" value="UniProtKB-KW"/>
</dbReference>
<evidence type="ECO:0000259" key="7">
    <source>
        <dbReference type="Pfam" id="PF00931"/>
    </source>
</evidence>
<protein>
    <recommendedName>
        <fullName evidence="11">Disease resistance protein RGA3</fullName>
    </recommendedName>
</protein>
<evidence type="ECO:0000313" key="9">
    <source>
        <dbReference type="EnsemblPlants" id="TuG1812S0000396700.01.T01"/>
    </source>
</evidence>
<accession>A0A8R7RBW3</accession>
<evidence type="ECO:0000259" key="8">
    <source>
        <dbReference type="Pfam" id="PF18052"/>
    </source>
</evidence>
<dbReference type="GO" id="GO:0005524">
    <property type="term" value="F:ATP binding"/>
    <property type="evidence" value="ECO:0007669"/>
    <property type="project" value="UniProtKB-KW"/>
</dbReference>
<evidence type="ECO:0000256" key="3">
    <source>
        <dbReference type="ARBA" id="ARBA00022737"/>
    </source>
</evidence>
<dbReference type="PANTHER" id="PTHR36766">
    <property type="entry name" value="PLANT BROAD-SPECTRUM MILDEW RESISTANCE PROTEIN RPW8"/>
    <property type="match status" value="1"/>
</dbReference>
<keyword evidence="6" id="KW-0067">ATP-binding</keyword>
<dbReference type="AlphaFoldDB" id="A0A8R7RBW3"/>
<keyword evidence="3" id="KW-0677">Repeat</keyword>
<evidence type="ECO:0000313" key="10">
    <source>
        <dbReference type="Proteomes" id="UP000015106"/>
    </source>
</evidence>
<dbReference type="PRINTS" id="PR00364">
    <property type="entry name" value="DISEASERSIST"/>
</dbReference>
<dbReference type="EnsemblPlants" id="TuG1812S0000396700.01.T01">
    <property type="protein sequence ID" value="TuG1812S0000396700.01.T01"/>
    <property type="gene ID" value="TuG1812S0000396700.01"/>
</dbReference>
<dbReference type="InterPro" id="IPR041118">
    <property type="entry name" value="Rx_N"/>
</dbReference>
<sequence length="342" mass="38064">MAMVLDAFASYLGDLLKQAAEEELGMMLGVSGDIDKMGVKLGDLKNLLADAERRRITDDGVQQWVTELKRAMYEATDILDLCRFKAMERGSSPPDMGCCNPLLFCLRNPRFSLEIGGRIKKLNLTLDSIKERSADFSFLNLGYYEDRMMARPIASYRKTNAVLEQSGVVGDQIEEDTRALVEKLANKNDTADVMVVAVVGVGGIGKITLAKKVFNDEAIQRWFNTKIWLSVTEFSEAELLKTAIITAKGKLPDGGAQDKSLLVPALAVAIRDKKFFLVLDDMWGDNEWNNFLKDPFSYGAPGIRVLVTTRHGTVARGLKALHPYHHVDKLTEDAWSLLTKQV</sequence>
<keyword evidence="10" id="KW-1185">Reference proteome</keyword>
<feature type="domain" description="NB-ARC" evidence="7">
    <location>
        <begin position="174"/>
        <end position="342"/>
    </location>
</feature>
<dbReference type="InterPro" id="IPR002182">
    <property type="entry name" value="NB-ARC"/>
</dbReference>
<reference evidence="10" key="1">
    <citation type="journal article" date="2013" name="Nature">
        <title>Draft genome of the wheat A-genome progenitor Triticum urartu.</title>
        <authorList>
            <person name="Ling H.Q."/>
            <person name="Zhao S."/>
            <person name="Liu D."/>
            <person name="Wang J."/>
            <person name="Sun H."/>
            <person name="Zhang C."/>
            <person name="Fan H."/>
            <person name="Li D."/>
            <person name="Dong L."/>
            <person name="Tao Y."/>
            <person name="Gao C."/>
            <person name="Wu H."/>
            <person name="Li Y."/>
            <person name="Cui Y."/>
            <person name="Guo X."/>
            <person name="Zheng S."/>
            <person name="Wang B."/>
            <person name="Yu K."/>
            <person name="Liang Q."/>
            <person name="Yang W."/>
            <person name="Lou X."/>
            <person name="Chen J."/>
            <person name="Feng M."/>
            <person name="Jian J."/>
            <person name="Zhang X."/>
            <person name="Luo G."/>
            <person name="Jiang Y."/>
            <person name="Liu J."/>
            <person name="Wang Z."/>
            <person name="Sha Y."/>
            <person name="Zhang B."/>
            <person name="Wu H."/>
            <person name="Tang D."/>
            <person name="Shen Q."/>
            <person name="Xue P."/>
            <person name="Zou S."/>
            <person name="Wang X."/>
            <person name="Liu X."/>
            <person name="Wang F."/>
            <person name="Yang Y."/>
            <person name="An X."/>
            <person name="Dong Z."/>
            <person name="Zhang K."/>
            <person name="Zhang X."/>
            <person name="Luo M.C."/>
            <person name="Dvorak J."/>
            <person name="Tong Y."/>
            <person name="Wang J."/>
            <person name="Yang H."/>
            <person name="Li Z."/>
            <person name="Wang D."/>
            <person name="Zhang A."/>
            <person name="Wang J."/>
        </authorList>
    </citation>
    <scope>NUCLEOTIDE SEQUENCE</scope>
    <source>
        <strain evidence="10">cv. G1812</strain>
    </source>
</reference>
<dbReference type="Gramene" id="TuG1812S0000396700.01.T01">
    <property type="protein sequence ID" value="TuG1812S0000396700.01.T01"/>
    <property type="gene ID" value="TuG1812S0000396700.01"/>
</dbReference>